<dbReference type="SMART" id="SM00422">
    <property type="entry name" value="HTH_MERR"/>
    <property type="match status" value="1"/>
</dbReference>
<dbReference type="EMBL" id="JADQDK010000001">
    <property type="protein sequence ID" value="MBW0133972.1"/>
    <property type="molecule type" value="Genomic_DNA"/>
</dbReference>
<dbReference type="PROSITE" id="PS50937">
    <property type="entry name" value="HTH_MERR_2"/>
    <property type="match status" value="1"/>
</dbReference>
<protein>
    <submittedName>
        <fullName evidence="2">MerR family transcriptional regulator</fullName>
    </submittedName>
</protein>
<dbReference type="InterPro" id="IPR047057">
    <property type="entry name" value="MerR_fam"/>
</dbReference>
<proteinExistence type="predicted"/>
<dbReference type="Pfam" id="PF06445">
    <property type="entry name" value="GyrI-like"/>
    <property type="match status" value="1"/>
</dbReference>
<dbReference type="RefSeq" id="WP_218601757.1">
    <property type="nucleotide sequence ID" value="NZ_JADQDJ010000033.1"/>
</dbReference>
<dbReference type="InterPro" id="IPR000551">
    <property type="entry name" value="MerR-type_HTH_dom"/>
</dbReference>
<dbReference type="CDD" id="cd01107">
    <property type="entry name" value="HTH_BmrR"/>
    <property type="match status" value="1"/>
</dbReference>
<sequence>MLTIGDFARLTHLSRKTLRNYHEAGLLEPDRVDPSTGYRYYSLAQVPTAQVIRRFRDLGMPVADVRSVLLADLDERAGIVAAHLARLEEQLAATQSAVTSLRRLLAPAPLRVELRSVPAQVVAGIGDDVDLPGVLAWYAGAMAELRSAGLVETGPPGARFDRALFSDDRGHVLAHVAVDDPPSAGRVRPVELPAVELAVAVHLGPHDDIDVTYGELGVWVEEQAVGLAGPVQETYLVGPSDTPDPTRWRTEIGLPVFGTAG</sequence>
<comment type="caution">
    <text evidence="2">The sequence shown here is derived from an EMBL/GenBank/DDBJ whole genome shotgun (WGS) entry which is preliminary data.</text>
</comment>
<evidence type="ECO:0000259" key="1">
    <source>
        <dbReference type="PROSITE" id="PS50937"/>
    </source>
</evidence>
<dbReference type="PANTHER" id="PTHR30204">
    <property type="entry name" value="REDOX-CYCLING DRUG-SENSING TRANSCRIPTIONAL ACTIVATOR SOXR"/>
    <property type="match status" value="1"/>
</dbReference>
<name>A0ABS6UNZ2_9PSEU</name>
<dbReference type="InterPro" id="IPR029442">
    <property type="entry name" value="GyrI-like"/>
</dbReference>
<dbReference type="Pfam" id="PF13411">
    <property type="entry name" value="MerR_1"/>
    <property type="match status" value="1"/>
</dbReference>
<dbReference type="PANTHER" id="PTHR30204:SF97">
    <property type="entry name" value="MERR FAMILY REGULATORY PROTEIN"/>
    <property type="match status" value="1"/>
</dbReference>
<dbReference type="InterPro" id="IPR010499">
    <property type="entry name" value="AraC_E-bd"/>
</dbReference>
<gene>
    <name evidence="2" type="ORF">I4I81_06855</name>
</gene>
<evidence type="ECO:0000313" key="2">
    <source>
        <dbReference type="EMBL" id="MBW0133972.1"/>
    </source>
</evidence>
<accession>A0ABS6UNZ2</accession>
<feature type="domain" description="HTH merR-type" evidence="1">
    <location>
        <begin position="1"/>
        <end position="71"/>
    </location>
</feature>
<keyword evidence="3" id="KW-1185">Reference proteome</keyword>
<reference evidence="2 3" key="1">
    <citation type="submission" date="2020-11" db="EMBL/GenBank/DDBJ databases">
        <title>Pseudonocardia abyssalis sp. nov. and Pseudonocardia oceani sp. nov., description and phylogenomic analysis of two novel actinomycetes isolated from the deep Southern Ocean.</title>
        <authorList>
            <person name="Parra J."/>
        </authorList>
    </citation>
    <scope>NUCLEOTIDE SEQUENCE [LARGE SCALE GENOMIC DNA]</scope>
    <source>
        <strain evidence="2 3">KRD-168</strain>
    </source>
</reference>
<evidence type="ECO:0000313" key="3">
    <source>
        <dbReference type="Proteomes" id="UP000694287"/>
    </source>
</evidence>
<dbReference type="SMART" id="SM00871">
    <property type="entry name" value="AraC_E_bind"/>
    <property type="match status" value="1"/>
</dbReference>
<dbReference type="Proteomes" id="UP000694287">
    <property type="component" value="Unassembled WGS sequence"/>
</dbReference>
<organism evidence="2 3">
    <name type="scientific">Pseudonocardia abyssalis</name>
    <dbReference type="NCBI Taxonomy" id="2792008"/>
    <lineage>
        <taxon>Bacteria</taxon>
        <taxon>Bacillati</taxon>
        <taxon>Actinomycetota</taxon>
        <taxon>Actinomycetes</taxon>
        <taxon>Pseudonocardiales</taxon>
        <taxon>Pseudonocardiaceae</taxon>
        <taxon>Pseudonocardia</taxon>
    </lineage>
</organism>